<dbReference type="InterPro" id="IPR003675">
    <property type="entry name" value="Rce1/LyrA-like_dom"/>
</dbReference>
<reference evidence="5" key="1">
    <citation type="submission" date="2016-10" db="EMBL/GenBank/DDBJ databases">
        <authorList>
            <person name="Varghese N."/>
            <person name="Submissions S."/>
        </authorList>
    </citation>
    <scope>NUCLEOTIDE SEQUENCE [LARGE SCALE GENOMIC DNA]</scope>
    <source>
        <strain evidence="5">DSM 46136</strain>
    </source>
</reference>
<keyword evidence="5" id="KW-1185">Reference proteome</keyword>
<keyword evidence="2" id="KW-0812">Transmembrane</keyword>
<keyword evidence="2" id="KW-0472">Membrane</keyword>
<dbReference type="Pfam" id="PF04525">
    <property type="entry name" value="LOR"/>
    <property type="match status" value="1"/>
</dbReference>
<gene>
    <name evidence="4" type="ORF">SAMN05660657_05398</name>
</gene>
<organism evidence="4 5">
    <name type="scientific">Geodermatophilus amargosae</name>
    <dbReference type="NCBI Taxonomy" id="1296565"/>
    <lineage>
        <taxon>Bacteria</taxon>
        <taxon>Bacillati</taxon>
        <taxon>Actinomycetota</taxon>
        <taxon>Actinomycetes</taxon>
        <taxon>Geodermatophilales</taxon>
        <taxon>Geodermatophilaceae</taxon>
        <taxon>Geodermatophilus</taxon>
    </lineage>
</organism>
<feature type="transmembrane region" description="Helical" evidence="2">
    <location>
        <begin position="52"/>
        <end position="73"/>
    </location>
</feature>
<feature type="transmembrane region" description="Helical" evidence="2">
    <location>
        <begin position="251"/>
        <end position="271"/>
    </location>
</feature>
<dbReference type="PANTHER" id="PTHR35797">
    <property type="entry name" value="PROTEASE-RELATED"/>
    <property type="match status" value="1"/>
</dbReference>
<keyword evidence="2" id="KW-1133">Transmembrane helix</keyword>
<feature type="transmembrane region" description="Helical" evidence="2">
    <location>
        <begin position="94"/>
        <end position="114"/>
    </location>
</feature>
<feature type="region of interest" description="Disordered" evidence="1">
    <location>
        <begin position="306"/>
        <end position="360"/>
    </location>
</feature>
<evidence type="ECO:0000256" key="1">
    <source>
        <dbReference type="SAM" id="MobiDB-lite"/>
    </source>
</evidence>
<evidence type="ECO:0000313" key="4">
    <source>
        <dbReference type="EMBL" id="SFU07464.1"/>
    </source>
</evidence>
<evidence type="ECO:0000259" key="3">
    <source>
        <dbReference type="Pfam" id="PF02517"/>
    </source>
</evidence>
<name>A0A1I7D7C8_9ACTN</name>
<dbReference type="RefSeq" id="WP_093584628.1">
    <property type="nucleotide sequence ID" value="NZ_FPBA01000036.1"/>
</dbReference>
<feature type="region of interest" description="Disordered" evidence="1">
    <location>
        <begin position="281"/>
        <end position="300"/>
    </location>
</feature>
<keyword evidence="4" id="KW-0645">Protease</keyword>
<feature type="domain" description="CAAX prenyl protease 2/Lysostaphin resistance protein A-like" evidence="3">
    <location>
        <begin position="135"/>
        <end position="236"/>
    </location>
</feature>
<sequence>MSTSPTATRAPALDTILRGFLVGGFGISWVLWTPAGLDLRGSINLPLPLPLPPTLLVVLGSFGPMLAALAVTARHGGWAAVKELLGRLRFRGVAGRWFVLALVLGSVTVVPALVHLFTGGSTDADAVASHLAAVPLHFFVVSTVGGGLDEELGWRGVAQPQLQLRMSPVPANLLLGLVWAAWHLPLWSDPDSTRAAYPFVVYAVVIVGHSLVTGYLYNASGGSLLIAVLVHGMNDTGDGIRYAVLGQAGDALGWQLLLAAASLALGAAFCLHTRGRLGLPAGPVEAPDSRPGLVDGVDPNLTARDVLSRRPGRRPQACHDVPAPQVNQPVETSAPHPQHQGSTTVIRSVPQQPPAPQQPTEEMLVPQFFIRQQVTVMVNRYEIRAANPDGSEGHLLGFAEQKRLKLKEEVTFFADESRTRPVFSFKARQRLDVHAEHDVFDEYGQPLGYFRKDFAASLLRSTWDLHAPGVDAVGRERRPLIALLRRFWRVIPWLGDIWVPFVFHFDFVDRNTGQVVLASERQKAIRDRYTVTVPDLRLDFRVAAAMAVALDALQSR</sequence>
<evidence type="ECO:0000313" key="5">
    <source>
        <dbReference type="Proteomes" id="UP000199546"/>
    </source>
</evidence>
<dbReference type="AlphaFoldDB" id="A0A1I7D7C8"/>
<dbReference type="InterPro" id="IPR042150">
    <property type="entry name" value="MmRce1-like"/>
</dbReference>
<dbReference type="STRING" id="1296565.SAMN05660657_05398"/>
<evidence type="ECO:0000256" key="2">
    <source>
        <dbReference type="SAM" id="Phobius"/>
    </source>
</evidence>
<protein>
    <submittedName>
        <fullName evidence="4">Membrane protease YdiL, CAAX protease family</fullName>
    </submittedName>
</protein>
<dbReference type="GO" id="GO:0006508">
    <property type="term" value="P:proteolysis"/>
    <property type="evidence" value="ECO:0007669"/>
    <property type="project" value="UniProtKB-KW"/>
</dbReference>
<dbReference type="PANTHER" id="PTHR35797:SF1">
    <property type="entry name" value="PROTEASE"/>
    <property type="match status" value="1"/>
</dbReference>
<keyword evidence="4" id="KW-0378">Hydrolase</keyword>
<dbReference type="EMBL" id="FPBA01000036">
    <property type="protein sequence ID" value="SFU07464.1"/>
    <property type="molecule type" value="Genomic_DNA"/>
</dbReference>
<feature type="transmembrane region" description="Helical" evidence="2">
    <location>
        <begin position="126"/>
        <end position="148"/>
    </location>
</feature>
<dbReference type="Pfam" id="PF02517">
    <property type="entry name" value="Rce1-like"/>
    <property type="match status" value="1"/>
</dbReference>
<dbReference type="Proteomes" id="UP000199546">
    <property type="component" value="Unassembled WGS sequence"/>
</dbReference>
<dbReference type="GO" id="GO:0080120">
    <property type="term" value="P:CAAX-box protein maturation"/>
    <property type="evidence" value="ECO:0007669"/>
    <property type="project" value="UniProtKB-ARBA"/>
</dbReference>
<dbReference type="InterPro" id="IPR007612">
    <property type="entry name" value="LOR"/>
</dbReference>
<dbReference type="GO" id="GO:0004175">
    <property type="term" value="F:endopeptidase activity"/>
    <property type="evidence" value="ECO:0007669"/>
    <property type="project" value="UniProtKB-ARBA"/>
</dbReference>
<feature type="transmembrane region" description="Helical" evidence="2">
    <location>
        <begin position="169"/>
        <end position="187"/>
    </location>
</feature>
<feature type="transmembrane region" description="Helical" evidence="2">
    <location>
        <begin position="199"/>
        <end position="217"/>
    </location>
</feature>
<accession>A0A1I7D7C8</accession>
<feature type="transmembrane region" description="Helical" evidence="2">
    <location>
        <begin position="12"/>
        <end position="32"/>
    </location>
</feature>
<proteinExistence type="predicted"/>